<evidence type="ECO:0000256" key="1">
    <source>
        <dbReference type="SAM" id="MobiDB-lite"/>
    </source>
</evidence>
<feature type="compositionally biased region" description="Polar residues" evidence="1">
    <location>
        <begin position="68"/>
        <end position="125"/>
    </location>
</feature>
<comment type="caution">
    <text evidence="2">The sequence shown here is derived from an EMBL/GenBank/DDBJ whole genome shotgun (WGS) entry which is preliminary data.</text>
</comment>
<accession>A0ABR4QNE1</accession>
<proteinExistence type="predicted"/>
<dbReference type="Proteomes" id="UP001651158">
    <property type="component" value="Unassembled WGS sequence"/>
</dbReference>
<sequence>MSQSNVASSNPGAKANGNEVLNKKEGSLPGPAAPSPDSCCTVISGRPRQFDSSFSSTEDGSDAESESHNSTVSLASLSPANDQPSLQQPSKSTSALVDSSGLSNTVSTMNSEIEETSQFLSSLAITRTVESDEQNDCGDGNNDGERTDIDDIERSYTIESFEDDE</sequence>
<feature type="compositionally biased region" description="Basic and acidic residues" evidence="1">
    <location>
        <begin position="143"/>
        <end position="156"/>
    </location>
</feature>
<evidence type="ECO:0000313" key="3">
    <source>
        <dbReference type="Proteomes" id="UP001651158"/>
    </source>
</evidence>
<name>A0ABR4QNE1_9CEST</name>
<organism evidence="2 3">
    <name type="scientific">Taenia crassiceps</name>
    <dbReference type="NCBI Taxonomy" id="6207"/>
    <lineage>
        <taxon>Eukaryota</taxon>
        <taxon>Metazoa</taxon>
        <taxon>Spiralia</taxon>
        <taxon>Lophotrochozoa</taxon>
        <taxon>Platyhelminthes</taxon>
        <taxon>Cestoda</taxon>
        <taxon>Eucestoda</taxon>
        <taxon>Cyclophyllidea</taxon>
        <taxon>Taeniidae</taxon>
        <taxon>Taenia</taxon>
    </lineage>
</organism>
<feature type="region of interest" description="Disordered" evidence="1">
    <location>
        <begin position="1"/>
        <end position="165"/>
    </location>
</feature>
<reference evidence="2 3" key="1">
    <citation type="journal article" date="2022" name="Front. Cell. Infect. Microbiol.">
        <title>The Genomes of Two Strains of Taenia crassiceps the Animal Model for the Study of Human Cysticercosis.</title>
        <authorList>
            <person name="Bobes R.J."/>
            <person name="Estrada K."/>
            <person name="Rios-Valencia D.G."/>
            <person name="Calderon-Gallegos A."/>
            <person name="de la Torre P."/>
            <person name="Carrero J.C."/>
            <person name="Sanchez-Flores A."/>
            <person name="Laclette J.P."/>
        </authorList>
    </citation>
    <scope>NUCLEOTIDE SEQUENCE [LARGE SCALE GENOMIC DNA]</scope>
    <source>
        <strain evidence="2">WFUcys</strain>
    </source>
</reference>
<evidence type="ECO:0000313" key="2">
    <source>
        <dbReference type="EMBL" id="KAL5111195.1"/>
    </source>
</evidence>
<dbReference type="EMBL" id="JAKROA010000001">
    <property type="protein sequence ID" value="KAL5111195.1"/>
    <property type="molecule type" value="Genomic_DNA"/>
</dbReference>
<keyword evidence="3" id="KW-1185">Reference proteome</keyword>
<gene>
    <name evidence="2" type="ORF">TcWFU_000562</name>
</gene>
<feature type="compositionally biased region" description="Polar residues" evidence="1">
    <location>
        <begin position="1"/>
        <end position="11"/>
    </location>
</feature>
<protein>
    <submittedName>
        <fullName evidence="2">Uncharacterized protein</fullName>
    </submittedName>
</protein>